<dbReference type="EMBL" id="SSTD01010878">
    <property type="protein sequence ID" value="TYK11246.1"/>
    <property type="molecule type" value="Genomic_DNA"/>
</dbReference>
<comment type="caution">
    <text evidence="1">The sequence shown here is derived from an EMBL/GenBank/DDBJ whole genome shotgun (WGS) entry which is preliminary data.</text>
</comment>
<protein>
    <submittedName>
        <fullName evidence="1">CACTA en-spm transposon protein</fullName>
    </submittedName>
</protein>
<accession>A0A5D3CLF2</accession>
<evidence type="ECO:0000313" key="1">
    <source>
        <dbReference type="EMBL" id="TYK11246.1"/>
    </source>
</evidence>
<name>A0A5D3CLF2_CUCMM</name>
<proteinExistence type="predicted"/>
<dbReference type="Proteomes" id="UP000321947">
    <property type="component" value="Unassembled WGS sequence"/>
</dbReference>
<organism evidence="1 2">
    <name type="scientific">Cucumis melo var. makuwa</name>
    <name type="common">Oriental melon</name>
    <dbReference type="NCBI Taxonomy" id="1194695"/>
    <lineage>
        <taxon>Eukaryota</taxon>
        <taxon>Viridiplantae</taxon>
        <taxon>Streptophyta</taxon>
        <taxon>Embryophyta</taxon>
        <taxon>Tracheophyta</taxon>
        <taxon>Spermatophyta</taxon>
        <taxon>Magnoliopsida</taxon>
        <taxon>eudicotyledons</taxon>
        <taxon>Gunneridae</taxon>
        <taxon>Pentapetalae</taxon>
        <taxon>rosids</taxon>
        <taxon>fabids</taxon>
        <taxon>Cucurbitales</taxon>
        <taxon>Cucurbitaceae</taxon>
        <taxon>Benincaseae</taxon>
        <taxon>Cucumis</taxon>
    </lineage>
</organism>
<sequence>MELFRQTHVRDGMFVSQAVEDAHSQPTPEGSQPLSGDEICETMLGRRSDYSKCLGWGPKSKVRKSTIASSSMTSCSQSTVELQLQAKLDQAMQRIKEQIRNHEGLVSKVDECGS</sequence>
<dbReference type="AlphaFoldDB" id="A0A5D3CLF2"/>
<gene>
    <name evidence="1" type="ORF">E5676_scaffold227G001010</name>
</gene>
<evidence type="ECO:0000313" key="2">
    <source>
        <dbReference type="Proteomes" id="UP000321947"/>
    </source>
</evidence>
<reference evidence="1 2" key="1">
    <citation type="submission" date="2019-08" db="EMBL/GenBank/DDBJ databases">
        <title>Draft genome sequences of two oriental melons (Cucumis melo L. var makuwa).</title>
        <authorList>
            <person name="Kwon S.-Y."/>
        </authorList>
    </citation>
    <scope>NUCLEOTIDE SEQUENCE [LARGE SCALE GENOMIC DNA]</scope>
    <source>
        <strain evidence="2">cv. Chang Bougi</strain>
        <tissue evidence="1">Leaf</tissue>
    </source>
</reference>